<keyword evidence="2" id="KW-1185">Reference proteome</keyword>
<evidence type="ECO:0008006" key="3">
    <source>
        <dbReference type="Google" id="ProtNLM"/>
    </source>
</evidence>
<sequence>MNNQLGMLALEAKQHPVGKTERRRALSILINSIFCSNKLSRPNMGLPASLHDEIRKEGLQNLSLWLCHNIDKYDNTRGDIMAWVNTLLIKRFYREAARTIMGKKNEISVEPSFWDNLPSYDFHGTNYEKDIIERFQKVRRYIETDPKGILKQSQMKSNPNVTFQKIALKKISGASWKQISEELCVPIPTLSNFYQRRLDKFRDELNSLFV</sequence>
<evidence type="ECO:0000313" key="1">
    <source>
        <dbReference type="EMBL" id="RUT03425.1"/>
    </source>
</evidence>
<protein>
    <recommendedName>
        <fullName evidence="3">Sigma-70 family RNA polymerase sigma factor</fullName>
    </recommendedName>
</protein>
<dbReference type="OrthoDB" id="451633at2"/>
<name>A0A433VBE2_9CYAN</name>
<dbReference type="Proteomes" id="UP000271624">
    <property type="component" value="Unassembled WGS sequence"/>
</dbReference>
<dbReference type="RefSeq" id="WP_127083396.1">
    <property type="nucleotide sequence ID" value="NZ_RSCL01000013.1"/>
</dbReference>
<gene>
    <name evidence="1" type="ORF">DSM106972_050640</name>
</gene>
<dbReference type="AlphaFoldDB" id="A0A433VBE2"/>
<organism evidence="1 2">
    <name type="scientific">Dulcicalothrix desertica PCC 7102</name>
    <dbReference type="NCBI Taxonomy" id="232991"/>
    <lineage>
        <taxon>Bacteria</taxon>
        <taxon>Bacillati</taxon>
        <taxon>Cyanobacteriota</taxon>
        <taxon>Cyanophyceae</taxon>
        <taxon>Nostocales</taxon>
        <taxon>Calotrichaceae</taxon>
        <taxon>Dulcicalothrix</taxon>
    </lineage>
</organism>
<reference evidence="1" key="2">
    <citation type="journal article" date="2019" name="Genome Biol. Evol.">
        <title>Day and night: Metabolic profiles and evolutionary relationships of six axenic non-marine cyanobacteria.</title>
        <authorList>
            <person name="Will S.E."/>
            <person name="Henke P."/>
            <person name="Boedeker C."/>
            <person name="Huang S."/>
            <person name="Brinkmann H."/>
            <person name="Rohde M."/>
            <person name="Jarek M."/>
            <person name="Friedl T."/>
            <person name="Seufert S."/>
            <person name="Schumacher M."/>
            <person name="Overmann J."/>
            <person name="Neumann-Schaal M."/>
            <person name="Petersen J."/>
        </authorList>
    </citation>
    <scope>NUCLEOTIDE SEQUENCE [LARGE SCALE GENOMIC DNA]</scope>
    <source>
        <strain evidence="1">PCC 7102</strain>
    </source>
</reference>
<reference evidence="1" key="1">
    <citation type="submission" date="2018-12" db="EMBL/GenBank/DDBJ databases">
        <authorList>
            <person name="Will S."/>
            <person name="Neumann-Schaal M."/>
            <person name="Henke P."/>
        </authorList>
    </citation>
    <scope>NUCLEOTIDE SEQUENCE</scope>
    <source>
        <strain evidence="1">PCC 7102</strain>
    </source>
</reference>
<dbReference type="EMBL" id="RSCL01000013">
    <property type="protein sequence ID" value="RUT03425.1"/>
    <property type="molecule type" value="Genomic_DNA"/>
</dbReference>
<proteinExistence type="predicted"/>
<evidence type="ECO:0000313" key="2">
    <source>
        <dbReference type="Proteomes" id="UP000271624"/>
    </source>
</evidence>
<accession>A0A433VBE2</accession>
<comment type="caution">
    <text evidence="1">The sequence shown here is derived from an EMBL/GenBank/DDBJ whole genome shotgun (WGS) entry which is preliminary data.</text>
</comment>